<accession>A0A239WV36</accession>
<dbReference type="Proteomes" id="UP000215332">
    <property type="component" value="Chromosome 1"/>
</dbReference>
<dbReference type="EMBL" id="LT906441">
    <property type="protein sequence ID" value="SNV38000.1"/>
    <property type="molecule type" value="Genomic_DNA"/>
</dbReference>
<evidence type="ECO:0008006" key="4">
    <source>
        <dbReference type="Google" id="ProtNLM"/>
    </source>
</evidence>
<feature type="transmembrane region" description="Helical" evidence="1">
    <location>
        <begin position="6"/>
        <end position="26"/>
    </location>
</feature>
<keyword evidence="1" id="KW-0812">Transmembrane</keyword>
<reference evidence="2 3" key="1">
    <citation type="submission" date="2017-06" db="EMBL/GenBank/DDBJ databases">
        <authorList>
            <consortium name="Pathogen Informatics"/>
        </authorList>
    </citation>
    <scope>NUCLEOTIDE SEQUENCE [LARGE SCALE GENOMIC DNA]</scope>
    <source>
        <strain evidence="2 3">NCTC11865</strain>
    </source>
</reference>
<dbReference type="RefSeq" id="WP_065860520.1">
    <property type="nucleotide sequence ID" value="NZ_JAWMSD010000003.1"/>
</dbReference>
<dbReference type="KEGG" id="cgrn:4412665_01619"/>
<dbReference type="AlphaFoldDB" id="A0A239WV36"/>
<name>A0A239WV36_9ACTN</name>
<gene>
    <name evidence="2" type="ORF">SAMEA4412665_01619</name>
</gene>
<keyword evidence="1" id="KW-1133">Transmembrane helix</keyword>
<proteinExistence type="predicted"/>
<protein>
    <recommendedName>
        <fullName evidence="4">Minor tail protein</fullName>
    </recommendedName>
</protein>
<keyword evidence="1" id="KW-0472">Membrane</keyword>
<evidence type="ECO:0000313" key="2">
    <source>
        <dbReference type="EMBL" id="SNV38000.1"/>
    </source>
</evidence>
<sequence>MGGLASTIVTGIATVLAALLTALPALTHRSRKIQRHQAAQIDALEEWAYEARRAARRYNASLPGAVAPISLPNLPDWMTNAADE</sequence>
<evidence type="ECO:0000256" key="1">
    <source>
        <dbReference type="SAM" id="Phobius"/>
    </source>
</evidence>
<evidence type="ECO:0000313" key="3">
    <source>
        <dbReference type="Proteomes" id="UP000215332"/>
    </source>
</evidence>
<organism evidence="2 3">
    <name type="scientific">Cutibacterium granulosum</name>
    <dbReference type="NCBI Taxonomy" id="33011"/>
    <lineage>
        <taxon>Bacteria</taxon>
        <taxon>Bacillati</taxon>
        <taxon>Actinomycetota</taxon>
        <taxon>Actinomycetes</taxon>
        <taxon>Propionibacteriales</taxon>
        <taxon>Propionibacteriaceae</taxon>
        <taxon>Cutibacterium</taxon>
    </lineage>
</organism>